<dbReference type="Gene3D" id="1.20.1250.20">
    <property type="entry name" value="MFS general substrate transporter like domains"/>
    <property type="match status" value="1"/>
</dbReference>
<dbReference type="FunFam" id="1.20.1250.20:FF:000078">
    <property type="entry name" value="MFS maltose transporter, putative"/>
    <property type="match status" value="1"/>
</dbReference>
<feature type="region of interest" description="Disordered" evidence="9">
    <location>
        <begin position="1"/>
        <end position="21"/>
    </location>
</feature>
<feature type="transmembrane region" description="Helical" evidence="10">
    <location>
        <begin position="388"/>
        <end position="407"/>
    </location>
</feature>
<feature type="compositionally biased region" description="Polar residues" evidence="9">
    <location>
        <begin position="1"/>
        <end position="17"/>
    </location>
</feature>
<dbReference type="OrthoDB" id="6612291at2759"/>
<dbReference type="GO" id="GO:0005351">
    <property type="term" value="F:carbohydrate:proton symporter activity"/>
    <property type="evidence" value="ECO:0007669"/>
    <property type="project" value="TreeGrafter"/>
</dbReference>
<keyword evidence="4 10" id="KW-0812">Transmembrane</keyword>
<keyword evidence="3 8" id="KW-0813">Transport</keyword>
<feature type="transmembrane region" description="Helical" evidence="10">
    <location>
        <begin position="169"/>
        <end position="190"/>
    </location>
</feature>
<protein>
    <recommendedName>
        <fullName evidence="11">Major facilitator superfamily (MFS) profile domain-containing protein</fullName>
    </recommendedName>
</protein>
<dbReference type="PROSITE" id="PS00217">
    <property type="entry name" value="SUGAR_TRANSPORT_2"/>
    <property type="match status" value="1"/>
</dbReference>
<comment type="caution">
    <text evidence="12">The sequence shown here is derived from an EMBL/GenBank/DDBJ whole genome shotgun (WGS) entry which is preliminary data.</text>
</comment>
<evidence type="ECO:0000256" key="1">
    <source>
        <dbReference type="ARBA" id="ARBA00004141"/>
    </source>
</evidence>
<evidence type="ECO:0000256" key="7">
    <source>
        <dbReference type="ARBA" id="ARBA00049119"/>
    </source>
</evidence>
<dbReference type="InterPro" id="IPR050360">
    <property type="entry name" value="MFS_Sugar_Transporters"/>
</dbReference>
<keyword evidence="5 10" id="KW-1133">Transmembrane helix</keyword>
<dbReference type="AlphaFoldDB" id="A0A427YK87"/>
<feature type="transmembrane region" description="Helical" evidence="10">
    <location>
        <begin position="360"/>
        <end position="381"/>
    </location>
</feature>
<evidence type="ECO:0000313" key="13">
    <source>
        <dbReference type="Proteomes" id="UP000279259"/>
    </source>
</evidence>
<dbReference type="InterPro" id="IPR020846">
    <property type="entry name" value="MFS_dom"/>
</dbReference>
<feature type="transmembrane region" description="Helical" evidence="10">
    <location>
        <begin position="144"/>
        <end position="163"/>
    </location>
</feature>
<keyword evidence="6 10" id="KW-0472">Membrane</keyword>
<dbReference type="PROSITE" id="PS50850">
    <property type="entry name" value="MFS"/>
    <property type="match status" value="1"/>
</dbReference>
<evidence type="ECO:0000313" key="12">
    <source>
        <dbReference type="EMBL" id="RSH91502.1"/>
    </source>
</evidence>
<comment type="similarity">
    <text evidence="2 8">Belongs to the major facilitator superfamily. Sugar transporter (TC 2.A.1.1) family.</text>
</comment>
<evidence type="ECO:0000256" key="4">
    <source>
        <dbReference type="ARBA" id="ARBA00022692"/>
    </source>
</evidence>
<organism evidence="12 13">
    <name type="scientific">Saitozyma podzolica</name>
    <dbReference type="NCBI Taxonomy" id="1890683"/>
    <lineage>
        <taxon>Eukaryota</taxon>
        <taxon>Fungi</taxon>
        <taxon>Dikarya</taxon>
        <taxon>Basidiomycota</taxon>
        <taxon>Agaricomycotina</taxon>
        <taxon>Tremellomycetes</taxon>
        <taxon>Tremellales</taxon>
        <taxon>Trimorphomycetaceae</taxon>
        <taxon>Saitozyma</taxon>
    </lineage>
</organism>
<feature type="domain" description="Major facilitator superfamily (MFS) profile" evidence="11">
    <location>
        <begin position="67"/>
        <end position="512"/>
    </location>
</feature>
<dbReference type="EMBL" id="RSCD01000008">
    <property type="protein sequence ID" value="RSH91502.1"/>
    <property type="molecule type" value="Genomic_DNA"/>
</dbReference>
<dbReference type="Pfam" id="PF00083">
    <property type="entry name" value="Sugar_tr"/>
    <property type="match status" value="1"/>
</dbReference>
<proteinExistence type="inferred from homology"/>
<feature type="transmembrane region" description="Helical" evidence="10">
    <location>
        <begin position="333"/>
        <end position="354"/>
    </location>
</feature>
<dbReference type="InterPro" id="IPR005829">
    <property type="entry name" value="Sugar_transporter_CS"/>
</dbReference>
<accession>A0A427YK87</accession>
<name>A0A427YK87_9TREE</name>
<dbReference type="SUPFAM" id="SSF103473">
    <property type="entry name" value="MFS general substrate transporter"/>
    <property type="match status" value="1"/>
</dbReference>
<evidence type="ECO:0000256" key="5">
    <source>
        <dbReference type="ARBA" id="ARBA00022989"/>
    </source>
</evidence>
<evidence type="ECO:0000256" key="8">
    <source>
        <dbReference type="RuleBase" id="RU003346"/>
    </source>
</evidence>
<dbReference type="InterPro" id="IPR005828">
    <property type="entry name" value="MFS_sugar_transport-like"/>
</dbReference>
<feature type="transmembrane region" description="Helical" evidence="10">
    <location>
        <begin position="461"/>
        <end position="478"/>
    </location>
</feature>
<sequence>MSSTILPHSQTQATATSGDKADIEMAEYTGTHGAVDEVKAGNVVPPSDFVNLNRLQTLRKFWKVTLFAFMVSFGATLDGFHQTIPGNIIANPGFIQQFGTVVGANGQLALDALHVSAWGGVLSGGNIFGNILGGFTADLFGRKFNMFLMTLLLMLATICEMVATEWRVWLASKLFAGIGNGFAQTALVIYNSEIAPPQIRGFLLSTWAFFYALGQLTASIGLQILATSSHPNDYKNSIYSEWVFTGIFLIFLVFLPESPWYHVRNRNHDKAKASLRTLYGNVEGYDVEHEYATFLSEVEFSERLRDEQKQAKWSEIFTGINGRRFMITAAIPLYGQLVGGSLIFTYLTYFFQLAGLENPFLASLIVFILLLAFIAVSFYTTDLVGRRPLLLGAIVVVVICLLGVGIAGSVPETPSSKNALIALACIWVVAYASGIAPCGSIYQGEASAPRLRAKTNSLSQALGQSFGLIFNYTVPIMLSPQQANWGVKTGYFFAGTAFLGGIILYFQMPEFKGRSYAELDELFQKKVPARKFRTTKTSHQLLAQGTEV</sequence>
<gene>
    <name evidence="12" type="ORF">EHS25_009801</name>
</gene>
<reference evidence="12 13" key="1">
    <citation type="submission" date="2018-11" db="EMBL/GenBank/DDBJ databases">
        <title>Genome sequence of Saitozyma podzolica DSM 27192.</title>
        <authorList>
            <person name="Aliyu H."/>
            <person name="Gorte O."/>
            <person name="Ochsenreither K."/>
        </authorList>
    </citation>
    <scope>NUCLEOTIDE SEQUENCE [LARGE SCALE GENOMIC DNA]</scope>
    <source>
        <strain evidence="12 13">DSM 27192</strain>
    </source>
</reference>
<feature type="transmembrane region" description="Helical" evidence="10">
    <location>
        <begin position="61"/>
        <end position="77"/>
    </location>
</feature>
<comment type="catalytic activity">
    <reaction evidence="7">
        <text>myo-inositol(out) + H(+)(out) = myo-inositol(in) + H(+)(in)</text>
        <dbReference type="Rhea" id="RHEA:60364"/>
        <dbReference type="ChEBI" id="CHEBI:15378"/>
        <dbReference type="ChEBI" id="CHEBI:17268"/>
    </reaction>
</comment>
<dbReference type="InterPro" id="IPR036259">
    <property type="entry name" value="MFS_trans_sf"/>
</dbReference>
<feature type="transmembrane region" description="Helical" evidence="10">
    <location>
        <begin position="490"/>
        <end position="506"/>
    </location>
</feature>
<dbReference type="PROSITE" id="PS00216">
    <property type="entry name" value="SUGAR_TRANSPORT_1"/>
    <property type="match status" value="1"/>
</dbReference>
<dbReference type="PANTHER" id="PTHR48022:SF68">
    <property type="entry name" value="MAJOR FACILITATOR SUPERFAMILY (MFS) PROFILE DOMAIN-CONTAINING PROTEIN-RELATED"/>
    <property type="match status" value="1"/>
</dbReference>
<evidence type="ECO:0000256" key="6">
    <source>
        <dbReference type="ARBA" id="ARBA00023136"/>
    </source>
</evidence>
<dbReference type="GO" id="GO:0016020">
    <property type="term" value="C:membrane"/>
    <property type="evidence" value="ECO:0007669"/>
    <property type="project" value="UniProtKB-SubCell"/>
</dbReference>
<comment type="subcellular location">
    <subcellularLocation>
        <location evidence="1">Membrane</location>
        <topology evidence="1">Multi-pass membrane protein</topology>
    </subcellularLocation>
</comment>
<evidence type="ECO:0000256" key="2">
    <source>
        <dbReference type="ARBA" id="ARBA00010992"/>
    </source>
</evidence>
<keyword evidence="13" id="KW-1185">Reference proteome</keyword>
<feature type="transmembrane region" description="Helical" evidence="10">
    <location>
        <begin position="115"/>
        <end position="137"/>
    </location>
</feature>
<dbReference type="InterPro" id="IPR003663">
    <property type="entry name" value="Sugar/inositol_transpt"/>
</dbReference>
<evidence type="ECO:0000256" key="10">
    <source>
        <dbReference type="SAM" id="Phobius"/>
    </source>
</evidence>
<dbReference type="Proteomes" id="UP000279259">
    <property type="component" value="Unassembled WGS sequence"/>
</dbReference>
<dbReference type="NCBIfam" id="TIGR00879">
    <property type="entry name" value="SP"/>
    <property type="match status" value="1"/>
</dbReference>
<evidence type="ECO:0000259" key="11">
    <source>
        <dbReference type="PROSITE" id="PS50850"/>
    </source>
</evidence>
<feature type="transmembrane region" description="Helical" evidence="10">
    <location>
        <begin position="419"/>
        <end position="441"/>
    </location>
</feature>
<feature type="transmembrane region" description="Helical" evidence="10">
    <location>
        <begin position="202"/>
        <end position="226"/>
    </location>
</feature>
<evidence type="ECO:0000256" key="3">
    <source>
        <dbReference type="ARBA" id="ARBA00022448"/>
    </source>
</evidence>
<feature type="transmembrane region" description="Helical" evidence="10">
    <location>
        <begin position="238"/>
        <end position="256"/>
    </location>
</feature>
<dbReference type="PANTHER" id="PTHR48022">
    <property type="entry name" value="PLASTIDIC GLUCOSE TRANSPORTER 4"/>
    <property type="match status" value="1"/>
</dbReference>
<evidence type="ECO:0000256" key="9">
    <source>
        <dbReference type="SAM" id="MobiDB-lite"/>
    </source>
</evidence>